<sequence>MTLETVLLAVGPGDADRIDDLAEAVVEVAAPADATVVLAHVFTDDEYDEVIDRLEFDTELDEIDPDEVAARHSTIRDLKASLDEYDVDYETRGAVGEHGSTIVDLAGETDTDRVVVGGRKRSPTGKAVFGSTAQEVLLSSPCPVTFVRSSEE</sequence>
<dbReference type="PRINTS" id="PR01438">
    <property type="entry name" value="UNVRSLSTRESS"/>
</dbReference>
<dbReference type="CDD" id="cd00293">
    <property type="entry name" value="USP-like"/>
    <property type="match status" value="1"/>
</dbReference>
<dbReference type="InterPro" id="IPR006015">
    <property type="entry name" value="Universal_stress_UspA"/>
</dbReference>
<dbReference type="Pfam" id="PF00582">
    <property type="entry name" value="Usp"/>
    <property type="match status" value="1"/>
</dbReference>
<evidence type="ECO:0000259" key="2">
    <source>
        <dbReference type="Pfam" id="PF00582"/>
    </source>
</evidence>
<dbReference type="InterPro" id="IPR006016">
    <property type="entry name" value="UspA"/>
</dbReference>
<reference evidence="3 4" key="1">
    <citation type="submission" date="2017-02" db="EMBL/GenBank/DDBJ databases">
        <title>Natronthermophilus aegyptiacus gen. nov.,sp. nov., an aerobic, extremely halophilic alkalithermophilic archaeon isolated from the athalassohaline Wadi An Natrun, Egypt.</title>
        <authorList>
            <person name="Zhao B."/>
        </authorList>
    </citation>
    <scope>NUCLEOTIDE SEQUENCE [LARGE SCALE GENOMIC DNA]</scope>
    <source>
        <strain evidence="3 4">CGMCC 1.3597</strain>
    </source>
</reference>
<accession>A0A202E8B0</accession>
<keyword evidence="4" id="KW-1185">Reference proteome</keyword>
<gene>
    <name evidence="3" type="ORF">B2G88_08850</name>
</gene>
<proteinExistence type="inferred from homology"/>
<evidence type="ECO:0000313" key="4">
    <source>
        <dbReference type="Proteomes" id="UP000196084"/>
    </source>
</evidence>
<dbReference type="InterPro" id="IPR014729">
    <property type="entry name" value="Rossmann-like_a/b/a_fold"/>
</dbReference>
<comment type="caution">
    <text evidence="3">The sequence shown here is derived from an EMBL/GenBank/DDBJ whole genome shotgun (WGS) entry which is preliminary data.</text>
</comment>
<dbReference type="PANTHER" id="PTHR46268:SF6">
    <property type="entry name" value="UNIVERSAL STRESS PROTEIN UP12"/>
    <property type="match status" value="1"/>
</dbReference>
<organism evidence="3 4">
    <name type="scientific">Natronolimnobius baerhuensis</name>
    <dbReference type="NCBI Taxonomy" id="253108"/>
    <lineage>
        <taxon>Archaea</taxon>
        <taxon>Methanobacteriati</taxon>
        <taxon>Methanobacteriota</taxon>
        <taxon>Stenosarchaea group</taxon>
        <taxon>Halobacteria</taxon>
        <taxon>Halobacteriales</taxon>
        <taxon>Natrialbaceae</taxon>
        <taxon>Natronolimnobius</taxon>
    </lineage>
</organism>
<dbReference type="EMBL" id="MWPH01000002">
    <property type="protein sequence ID" value="OVE84505.1"/>
    <property type="molecule type" value="Genomic_DNA"/>
</dbReference>
<dbReference type="OrthoDB" id="271068at2157"/>
<dbReference type="SUPFAM" id="SSF52402">
    <property type="entry name" value="Adenine nucleotide alpha hydrolases-like"/>
    <property type="match status" value="1"/>
</dbReference>
<protein>
    <submittedName>
        <fullName evidence="3">Universal stress protein</fullName>
    </submittedName>
</protein>
<evidence type="ECO:0000313" key="3">
    <source>
        <dbReference type="EMBL" id="OVE84505.1"/>
    </source>
</evidence>
<feature type="domain" description="UspA" evidence="2">
    <location>
        <begin position="5"/>
        <end position="148"/>
    </location>
</feature>
<dbReference type="Proteomes" id="UP000196084">
    <property type="component" value="Unassembled WGS sequence"/>
</dbReference>
<comment type="similarity">
    <text evidence="1">Belongs to the universal stress protein A family.</text>
</comment>
<dbReference type="RefSeq" id="WP_054863805.1">
    <property type="nucleotide sequence ID" value="NZ_MWPH01000002.1"/>
</dbReference>
<dbReference type="AlphaFoldDB" id="A0A202E8B0"/>
<dbReference type="PANTHER" id="PTHR46268">
    <property type="entry name" value="STRESS RESPONSE PROTEIN NHAX"/>
    <property type="match status" value="1"/>
</dbReference>
<dbReference type="Gene3D" id="3.40.50.620">
    <property type="entry name" value="HUPs"/>
    <property type="match status" value="1"/>
</dbReference>
<name>A0A202E8B0_9EURY</name>
<evidence type="ECO:0000256" key="1">
    <source>
        <dbReference type="ARBA" id="ARBA00008791"/>
    </source>
</evidence>